<accession>A0AA48KCQ4</accession>
<keyword evidence="2" id="KW-1185">Reference proteome</keyword>
<dbReference type="EMBL" id="AP027081">
    <property type="protein sequence ID" value="BDU76295.1"/>
    <property type="molecule type" value="Genomic_DNA"/>
</dbReference>
<evidence type="ECO:0000313" key="2">
    <source>
        <dbReference type="Proteomes" id="UP001228113"/>
    </source>
</evidence>
<proteinExistence type="predicted"/>
<dbReference type="AlphaFoldDB" id="A0AA48KCQ4"/>
<dbReference type="Pfam" id="PF20036">
    <property type="entry name" value="Gp13-like"/>
    <property type="match status" value="1"/>
</dbReference>
<gene>
    <name evidence="1" type="ORF">METESE_12530</name>
</gene>
<organism evidence="1 2">
    <name type="scientific">Mesoterricola sediminis</name>
    <dbReference type="NCBI Taxonomy" id="2927980"/>
    <lineage>
        <taxon>Bacteria</taxon>
        <taxon>Pseudomonadati</taxon>
        <taxon>Acidobacteriota</taxon>
        <taxon>Holophagae</taxon>
        <taxon>Holophagales</taxon>
        <taxon>Holophagaceae</taxon>
        <taxon>Mesoterricola</taxon>
    </lineage>
</organism>
<protein>
    <submittedName>
        <fullName evidence="1">Uncharacterized protein</fullName>
    </submittedName>
</protein>
<dbReference type="KEGG" id="msea:METESE_12530"/>
<evidence type="ECO:0000313" key="1">
    <source>
        <dbReference type="EMBL" id="BDU76295.1"/>
    </source>
</evidence>
<dbReference type="Proteomes" id="UP001228113">
    <property type="component" value="Chromosome"/>
</dbReference>
<dbReference type="RefSeq" id="WP_316411329.1">
    <property type="nucleotide sequence ID" value="NZ_AP027081.1"/>
</dbReference>
<reference evidence="1" key="1">
    <citation type="journal article" date="2023" name="Int. J. Syst. Evol. Microbiol.">
        <title>Mesoterricola silvestris gen. nov., sp. nov., Mesoterricola sediminis sp. nov., Geothrix oryzae sp. nov., Geothrix edaphica sp. nov., Geothrix rubra sp. nov., and Geothrix limicola sp. nov., six novel members of Acidobacteriota isolated from soils.</title>
        <authorList>
            <person name="Itoh H."/>
            <person name="Sugisawa Y."/>
            <person name="Mise K."/>
            <person name="Xu Z."/>
            <person name="Kuniyasu M."/>
            <person name="Ushijima N."/>
            <person name="Kawano K."/>
            <person name="Kobayashi E."/>
            <person name="Shiratori Y."/>
            <person name="Masuda Y."/>
            <person name="Senoo K."/>
        </authorList>
    </citation>
    <scope>NUCLEOTIDE SEQUENCE</scope>
    <source>
        <strain evidence="1">W786</strain>
    </source>
</reference>
<name>A0AA48KCQ4_9BACT</name>
<sequence length="325" mass="34521">MAIGKASDFVIYQDQFQAGVWEAITQNVNVFNGASAGAIKLVAKDLKGDFNKDTFFKTIAGLVSRRDTTSTATVADTALAQGENIGVKLNRKIGPIALTLDSLRKIGSSSEEISFGIGRMVGERKAVDMLNGALIGATAALGAQSSVLYDATADTTKTLNHTAMVSGMAKFGDQSARIKAWVMHSKPYFDLVKQAIGDKIVEVAGVTIYSGNVATFNRPTIVTDAAPLLVSGSPNTYPILGLVEGGIVVTESEQQEIATQLVTGLENLVHRIQGEFAYNLNIMGFQWDVTNGGANPNDTALGTGTNWDPVVTSYKDYAGIYLKVQ</sequence>
<dbReference type="InterPro" id="IPR045404">
    <property type="entry name" value="Gp13-like"/>
</dbReference>